<dbReference type="PANTHER" id="PTHR19134">
    <property type="entry name" value="RECEPTOR-TYPE TYROSINE-PROTEIN PHOSPHATASE"/>
    <property type="match status" value="1"/>
</dbReference>
<protein>
    <submittedName>
        <fullName evidence="3">Uncharacterized protein</fullName>
    </submittedName>
</protein>
<evidence type="ECO:0000313" key="4">
    <source>
        <dbReference type="Proteomes" id="UP001186944"/>
    </source>
</evidence>
<gene>
    <name evidence="3" type="ORF">FSP39_009137</name>
</gene>
<dbReference type="InterPro" id="IPR050348">
    <property type="entry name" value="Protein-Tyr_Phosphatase"/>
</dbReference>
<proteinExistence type="predicted"/>
<feature type="domain" description="Tyrosine-protein phosphatase" evidence="1">
    <location>
        <begin position="60"/>
        <end position="320"/>
    </location>
</feature>
<dbReference type="CDD" id="cd00047">
    <property type="entry name" value="PTPc"/>
    <property type="match status" value="1"/>
</dbReference>
<dbReference type="PRINTS" id="PR00700">
    <property type="entry name" value="PRTYPHPHTASE"/>
</dbReference>
<dbReference type="InterPro" id="IPR000242">
    <property type="entry name" value="PTP_cat"/>
</dbReference>
<dbReference type="PANTHER" id="PTHR19134:SF561">
    <property type="entry name" value="PROTEIN TYROSINE PHOSPHATASE 36E, ISOFORM A"/>
    <property type="match status" value="1"/>
</dbReference>
<feature type="domain" description="Tyrosine-protein phosphatase" evidence="1">
    <location>
        <begin position="352"/>
        <end position="641"/>
    </location>
</feature>
<name>A0AA88XQV4_PINIB</name>
<dbReference type="PROSITE" id="PS50055">
    <property type="entry name" value="TYR_PHOSPHATASE_PTP"/>
    <property type="match status" value="2"/>
</dbReference>
<evidence type="ECO:0000313" key="3">
    <source>
        <dbReference type="EMBL" id="KAK3090093.1"/>
    </source>
</evidence>
<keyword evidence="4" id="KW-1185">Reference proteome</keyword>
<sequence>MGKRLLGTLSRHISTIKAAFGFDDFSSEKEEKAVSAVKKDPIAADQFLHRLKQKKSDKQFNIEVRAIVRNQDEFPCTVSMTPDNVLLNVNQDVVTFDHSRVVLRDIPSEEDYTEYINASYVDYLYVYHYFCIFLKGPRQKTVASFWHLAWQENVHCIVMATGLFENANQQCDKYWGDVFSMQKYVRHGDIHIWLDSTVEMAQLTIRSFRIQREGVTEQRRVKHFEMVGFNDEATDPGFLLDCVRRVQQHMLTVPGPILIHCRCGGGKTAVFISVDYCLKQLETDGNVDVYSTVLHLRKFRKNMVRTLFQYRLIYDSVAMHIQCGTTVVPSVQLPALAQRLSLKDTKTRQLGFEKEYNTIRSVVPKLSIGDCAGGHRSENRSKSRDIMLLPPERARPYLLTAESSDNGTDFINAVFVDGYYQENNFLVTQWPMQHTVPDVWRLIYDYKITSLVVLNDSKFSRNYPCFWPRELDVEEKFGPIGVKYLGSHKVAQVTIRAFAVRKLPKTQYDSALRELGSEALNISCMPIGDLTNESTVIKIFQLNSWPGRDKGSFSSRSLIYLMGFVEEWQQKTNPLNPVCVMSKDGYSRVGVYCAANICCDQLKAEGEVDVFNAVRLIKKNRPDLVPNVSEYIYCYSFIVYVVELMQEDKPKIVITGPASKAGQVNRGYDLLNNLHSEEASELSAASDWSYVTTLDLSPSLDSTNLAARGRIATSVSPATQLQIPTTSEKMSVSSADSLCVPDRMADFQVDNFRRNASNRSSYGSSRSYEENNNIFENSRASVTTMFTSSSTMDYHTPANSPIRMLNTGSFQGGLSPRGKVDISKSRTRRPILKRQDAEEVVEMTKMDVDNQRSHSLSTVKKSNF</sequence>
<dbReference type="Pfam" id="PF00102">
    <property type="entry name" value="Y_phosphatase"/>
    <property type="match status" value="2"/>
</dbReference>
<dbReference type="Proteomes" id="UP001186944">
    <property type="component" value="Unassembled WGS sequence"/>
</dbReference>
<dbReference type="GO" id="GO:0004725">
    <property type="term" value="F:protein tyrosine phosphatase activity"/>
    <property type="evidence" value="ECO:0007669"/>
    <property type="project" value="InterPro"/>
</dbReference>
<evidence type="ECO:0000259" key="2">
    <source>
        <dbReference type="PROSITE" id="PS50056"/>
    </source>
</evidence>
<feature type="domain" description="Tyrosine specific protein phosphatases" evidence="2">
    <location>
        <begin position="559"/>
        <end position="632"/>
    </location>
</feature>
<dbReference type="InterPro" id="IPR000387">
    <property type="entry name" value="Tyr_Pase_dom"/>
</dbReference>
<accession>A0AA88XQV4</accession>
<feature type="domain" description="Tyrosine specific protein phosphatases" evidence="2">
    <location>
        <begin position="237"/>
        <end position="311"/>
    </location>
</feature>
<evidence type="ECO:0000259" key="1">
    <source>
        <dbReference type="PROSITE" id="PS50055"/>
    </source>
</evidence>
<dbReference type="InterPro" id="IPR029021">
    <property type="entry name" value="Prot-tyrosine_phosphatase-like"/>
</dbReference>
<dbReference type="EMBL" id="VSWD01000010">
    <property type="protein sequence ID" value="KAK3090093.1"/>
    <property type="molecule type" value="Genomic_DNA"/>
</dbReference>
<dbReference type="SMART" id="SM00404">
    <property type="entry name" value="PTPc_motif"/>
    <property type="match status" value="2"/>
</dbReference>
<dbReference type="AlphaFoldDB" id="A0AA88XQV4"/>
<reference evidence="3" key="1">
    <citation type="submission" date="2019-08" db="EMBL/GenBank/DDBJ databases">
        <title>The improved chromosome-level genome for the pearl oyster Pinctada fucata martensii using PacBio sequencing and Hi-C.</title>
        <authorList>
            <person name="Zheng Z."/>
        </authorList>
    </citation>
    <scope>NUCLEOTIDE SEQUENCE</scope>
    <source>
        <strain evidence="3">ZZ-2019</strain>
        <tissue evidence="3">Adductor muscle</tissue>
    </source>
</reference>
<organism evidence="3 4">
    <name type="scientific">Pinctada imbricata</name>
    <name type="common">Atlantic pearl-oyster</name>
    <name type="synonym">Pinctada martensii</name>
    <dbReference type="NCBI Taxonomy" id="66713"/>
    <lineage>
        <taxon>Eukaryota</taxon>
        <taxon>Metazoa</taxon>
        <taxon>Spiralia</taxon>
        <taxon>Lophotrochozoa</taxon>
        <taxon>Mollusca</taxon>
        <taxon>Bivalvia</taxon>
        <taxon>Autobranchia</taxon>
        <taxon>Pteriomorphia</taxon>
        <taxon>Pterioida</taxon>
        <taxon>Pterioidea</taxon>
        <taxon>Pteriidae</taxon>
        <taxon>Pinctada</taxon>
    </lineage>
</organism>
<dbReference type="SUPFAM" id="SSF52799">
    <property type="entry name" value="(Phosphotyrosine protein) phosphatases II"/>
    <property type="match status" value="2"/>
</dbReference>
<dbReference type="Gene3D" id="3.90.190.10">
    <property type="entry name" value="Protein tyrosine phosphatase superfamily"/>
    <property type="match status" value="2"/>
</dbReference>
<dbReference type="SMART" id="SM00194">
    <property type="entry name" value="PTPc"/>
    <property type="match status" value="2"/>
</dbReference>
<dbReference type="InterPro" id="IPR003595">
    <property type="entry name" value="Tyr_Pase_cat"/>
</dbReference>
<dbReference type="PROSITE" id="PS50056">
    <property type="entry name" value="TYR_PHOSPHATASE_2"/>
    <property type="match status" value="2"/>
</dbReference>
<comment type="caution">
    <text evidence="3">The sequence shown here is derived from an EMBL/GenBank/DDBJ whole genome shotgun (WGS) entry which is preliminary data.</text>
</comment>